<feature type="transmembrane region" description="Helical" evidence="1">
    <location>
        <begin position="31"/>
        <end position="58"/>
    </location>
</feature>
<proteinExistence type="predicted"/>
<sequence>MAEEVASQDVEVQEVLVQEGEEDGGKQKHTYYGALLCWSTVGLRCIVLLVTLIAVLLLEYATQEVSIPVGMLPHGQVVYFTGSASIWSGDTSQM</sequence>
<accession>A0ABP0TB67</accession>
<name>A0ABP0TB67_9BRYO</name>
<gene>
    <name evidence="2" type="ORF">CSSPTR1EN2_LOCUS1395</name>
</gene>
<dbReference type="EMBL" id="OZ019893">
    <property type="protein sequence ID" value="CAK9191447.1"/>
    <property type="molecule type" value="Genomic_DNA"/>
</dbReference>
<evidence type="ECO:0000313" key="2">
    <source>
        <dbReference type="EMBL" id="CAK9191447.1"/>
    </source>
</evidence>
<reference evidence="2 3" key="1">
    <citation type="submission" date="2024-02" db="EMBL/GenBank/DDBJ databases">
        <authorList>
            <consortium name="ELIXIR-Norway"/>
            <consortium name="Elixir Norway"/>
        </authorList>
    </citation>
    <scope>NUCLEOTIDE SEQUENCE [LARGE SCALE GENOMIC DNA]</scope>
</reference>
<evidence type="ECO:0000313" key="3">
    <source>
        <dbReference type="Proteomes" id="UP001497512"/>
    </source>
</evidence>
<evidence type="ECO:0000256" key="1">
    <source>
        <dbReference type="SAM" id="Phobius"/>
    </source>
</evidence>
<organism evidence="2 3">
    <name type="scientific">Sphagnum troendelagicum</name>
    <dbReference type="NCBI Taxonomy" id="128251"/>
    <lineage>
        <taxon>Eukaryota</taxon>
        <taxon>Viridiplantae</taxon>
        <taxon>Streptophyta</taxon>
        <taxon>Embryophyta</taxon>
        <taxon>Bryophyta</taxon>
        <taxon>Sphagnophytina</taxon>
        <taxon>Sphagnopsida</taxon>
        <taxon>Sphagnales</taxon>
        <taxon>Sphagnaceae</taxon>
        <taxon>Sphagnum</taxon>
    </lineage>
</organism>
<keyword evidence="1" id="KW-1133">Transmembrane helix</keyword>
<keyword evidence="1" id="KW-0812">Transmembrane</keyword>
<dbReference type="Proteomes" id="UP001497512">
    <property type="component" value="Chromosome 1"/>
</dbReference>
<protein>
    <submittedName>
        <fullName evidence="2">Uncharacterized protein</fullName>
    </submittedName>
</protein>
<keyword evidence="1" id="KW-0472">Membrane</keyword>
<keyword evidence="3" id="KW-1185">Reference proteome</keyword>